<organism evidence="1">
    <name type="scientific">marine sediment metagenome</name>
    <dbReference type="NCBI Taxonomy" id="412755"/>
    <lineage>
        <taxon>unclassified sequences</taxon>
        <taxon>metagenomes</taxon>
        <taxon>ecological metagenomes</taxon>
    </lineage>
</organism>
<reference evidence="1" key="1">
    <citation type="journal article" date="2015" name="Nature">
        <title>Complex archaea that bridge the gap between prokaryotes and eukaryotes.</title>
        <authorList>
            <person name="Spang A."/>
            <person name="Saw J.H."/>
            <person name="Jorgensen S.L."/>
            <person name="Zaremba-Niedzwiedzka K."/>
            <person name="Martijn J."/>
            <person name="Lind A.E."/>
            <person name="van Eijk R."/>
            <person name="Schleper C."/>
            <person name="Guy L."/>
            <person name="Ettema T.J."/>
        </authorList>
    </citation>
    <scope>NUCLEOTIDE SEQUENCE</scope>
</reference>
<comment type="caution">
    <text evidence="1">The sequence shown here is derived from an EMBL/GenBank/DDBJ whole genome shotgun (WGS) entry which is preliminary data.</text>
</comment>
<protein>
    <submittedName>
        <fullName evidence="1">Uncharacterized protein</fullName>
    </submittedName>
</protein>
<dbReference type="EMBL" id="LAZR01058566">
    <property type="protein sequence ID" value="KKK69610.1"/>
    <property type="molecule type" value="Genomic_DNA"/>
</dbReference>
<proteinExistence type="predicted"/>
<dbReference type="AlphaFoldDB" id="A0A0F8Y7J5"/>
<feature type="non-terminal residue" evidence="1">
    <location>
        <position position="1"/>
    </location>
</feature>
<evidence type="ECO:0000313" key="1">
    <source>
        <dbReference type="EMBL" id="KKK69610.1"/>
    </source>
</evidence>
<name>A0A0F8Y7J5_9ZZZZ</name>
<accession>A0A0F8Y7J5</accession>
<sequence>LSLPKASGNGIQVDIANPTFGFAGLLADQFSKNTGGTKPLLTTYNGAVEAWRFSDGDEAYLTYHIPHDYVAGTDVYLHIHWSQTYDSCTGGTIDMKYSAIYAKGHNQTSGSVFGPATPITDTFSSIDINDGNGGLNQYQQHLTEAIISAATATLALFDRDDFEPDGAIELTFEMVTNSLTGVAVTDPFIHYVDLHYQTTGLIGTKNKVPDFYA</sequence>
<gene>
    <name evidence="1" type="ORF">LCGC14_2932330</name>
</gene>